<dbReference type="SMART" id="SM00729">
    <property type="entry name" value="Elp3"/>
    <property type="match status" value="1"/>
</dbReference>
<dbReference type="InterPro" id="IPR058240">
    <property type="entry name" value="rSAM_sf"/>
</dbReference>
<dbReference type="GO" id="GO:0003824">
    <property type="term" value="F:catalytic activity"/>
    <property type="evidence" value="ECO:0007669"/>
    <property type="project" value="InterPro"/>
</dbReference>
<evidence type="ECO:0000256" key="5">
    <source>
        <dbReference type="ARBA" id="ARBA00023014"/>
    </source>
</evidence>
<dbReference type="PANTHER" id="PTHR11228">
    <property type="entry name" value="RADICAL SAM DOMAIN PROTEIN"/>
    <property type="match status" value="1"/>
</dbReference>
<dbReference type="PANTHER" id="PTHR11228:SF7">
    <property type="entry name" value="PQQA PEPTIDE CYCLASE"/>
    <property type="match status" value="1"/>
</dbReference>
<comment type="cofactor">
    <cofactor evidence="1">
        <name>[4Fe-4S] cluster</name>
        <dbReference type="ChEBI" id="CHEBI:49883"/>
    </cofactor>
</comment>
<dbReference type="PROSITE" id="PS51918">
    <property type="entry name" value="RADICAL_SAM"/>
    <property type="match status" value="1"/>
</dbReference>
<dbReference type="InterPro" id="IPR006638">
    <property type="entry name" value="Elp3/MiaA/NifB-like_rSAM"/>
</dbReference>
<dbReference type="SUPFAM" id="SSF102114">
    <property type="entry name" value="Radical SAM enzymes"/>
    <property type="match status" value="1"/>
</dbReference>
<gene>
    <name evidence="7" type="ORF">J3U88_02765</name>
    <name evidence="8" type="ORF">J3U88_09405</name>
</gene>
<organism evidence="8 9">
    <name type="scientific">Acanthopleuribacter pedis</name>
    <dbReference type="NCBI Taxonomy" id="442870"/>
    <lineage>
        <taxon>Bacteria</taxon>
        <taxon>Pseudomonadati</taxon>
        <taxon>Acidobacteriota</taxon>
        <taxon>Holophagae</taxon>
        <taxon>Acanthopleuribacterales</taxon>
        <taxon>Acanthopleuribacteraceae</taxon>
        <taxon>Acanthopleuribacter</taxon>
    </lineage>
</organism>
<evidence type="ECO:0000313" key="8">
    <source>
        <dbReference type="EMBL" id="MBO1318675.1"/>
    </source>
</evidence>
<dbReference type="AlphaFoldDB" id="A0A8J7Q3N6"/>
<evidence type="ECO:0000256" key="3">
    <source>
        <dbReference type="ARBA" id="ARBA00022723"/>
    </source>
</evidence>
<comment type="caution">
    <text evidence="8">The sequence shown here is derived from an EMBL/GenBank/DDBJ whole genome shotgun (WGS) entry which is preliminary data.</text>
</comment>
<dbReference type="GO" id="GO:0051536">
    <property type="term" value="F:iron-sulfur cluster binding"/>
    <property type="evidence" value="ECO:0007669"/>
    <property type="project" value="UniProtKB-KW"/>
</dbReference>
<evidence type="ECO:0000259" key="6">
    <source>
        <dbReference type="PROSITE" id="PS51918"/>
    </source>
</evidence>
<reference evidence="8" key="1">
    <citation type="submission" date="2021-03" db="EMBL/GenBank/DDBJ databases">
        <authorList>
            <person name="Wang G."/>
        </authorList>
    </citation>
    <scope>NUCLEOTIDE SEQUENCE</scope>
    <source>
        <strain evidence="8">KCTC 12899</strain>
    </source>
</reference>
<proteinExistence type="predicted"/>
<dbReference type="Pfam" id="PF04055">
    <property type="entry name" value="Radical_SAM"/>
    <property type="match status" value="1"/>
</dbReference>
<keyword evidence="5" id="KW-0411">Iron-sulfur</keyword>
<evidence type="ECO:0000256" key="2">
    <source>
        <dbReference type="ARBA" id="ARBA00022691"/>
    </source>
</evidence>
<dbReference type="InterPro" id="IPR050377">
    <property type="entry name" value="Radical_SAM_PqqE_MftC-like"/>
</dbReference>
<dbReference type="InterPro" id="IPR013785">
    <property type="entry name" value="Aldolase_TIM"/>
</dbReference>
<sequence length="457" mass="50571">MVFTDPVANPAAEADTSGSYQRTTYAVWEITLKCNLACAHCGSRAGDSRVDELSTAEAFDLIHQMADLGIKEVSLIGGEAFLRKDWLDLATEITRVGMRPTMTTGGFGISERTAERMAEAGIRGVSVSVDGLEAVHDKLRGRKGSWKQVFQTLAHFRKVGIPFGCNTQINRLSAPQFPLLYQTLLDAGVSFWQIQLTVPMGNAVESNQILMQPWELVDLYPMLAWLSKTGHAEGLQIQPGNNIGYFGPYERAMRGVRFKDNQNVFYTGCNAGLQVIGIEADGSIKGCPSLPTNAYTGGNIREKKLEDIFYNAEELKFNENAGTPEGTDHLWGGCKGCEFAELCRGGCNWTAHVFFGKRGNNPYCHHRALKQVANGQRERFSLKTGAAGLPFDHGIFDMVTEPFNAPYDDPLAFSLDKVQFPERLVASYEGNLLAGLKEHRDKYLKYYAERFPLAQPV</sequence>
<evidence type="ECO:0000313" key="7">
    <source>
        <dbReference type="EMBL" id="MBO1317368.1"/>
    </source>
</evidence>
<evidence type="ECO:0000256" key="1">
    <source>
        <dbReference type="ARBA" id="ARBA00001966"/>
    </source>
</evidence>
<accession>A0A8J7Q3N6</accession>
<dbReference type="CDD" id="cd01335">
    <property type="entry name" value="Radical_SAM"/>
    <property type="match status" value="1"/>
</dbReference>
<dbReference type="EMBL" id="JAFREP010000002">
    <property type="protein sequence ID" value="MBO1317368.1"/>
    <property type="molecule type" value="Genomic_DNA"/>
</dbReference>
<evidence type="ECO:0000313" key="9">
    <source>
        <dbReference type="Proteomes" id="UP000664417"/>
    </source>
</evidence>
<evidence type="ECO:0000256" key="4">
    <source>
        <dbReference type="ARBA" id="ARBA00023004"/>
    </source>
</evidence>
<feature type="domain" description="Radical SAM core" evidence="6">
    <location>
        <begin position="20"/>
        <end position="236"/>
    </location>
</feature>
<dbReference type="InterPro" id="IPR007197">
    <property type="entry name" value="rSAM"/>
</dbReference>
<dbReference type="NCBIfam" id="TIGR04085">
    <property type="entry name" value="rSAM_more_4Fe4S"/>
    <property type="match status" value="1"/>
</dbReference>
<dbReference type="Gene3D" id="3.20.20.70">
    <property type="entry name" value="Aldolase class I"/>
    <property type="match status" value="1"/>
</dbReference>
<dbReference type="Proteomes" id="UP000664417">
    <property type="component" value="Unassembled WGS sequence"/>
</dbReference>
<keyword evidence="9" id="KW-1185">Reference proteome</keyword>
<dbReference type="InterPro" id="IPR023885">
    <property type="entry name" value="4Fe4S-binding_SPASM_dom"/>
</dbReference>
<dbReference type="SFLD" id="SFLDG01386">
    <property type="entry name" value="main_SPASM_domain-containing"/>
    <property type="match status" value="1"/>
</dbReference>
<dbReference type="EMBL" id="JAFREP010000006">
    <property type="protein sequence ID" value="MBO1318675.1"/>
    <property type="molecule type" value="Genomic_DNA"/>
</dbReference>
<protein>
    <submittedName>
        <fullName evidence="8">Radical SAM protein</fullName>
    </submittedName>
</protein>
<dbReference type="RefSeq" id="WP_207856604.1">
    <property type="nucleotide sequence ID" value="NZ_JAFREP010000002.1"/>
</dbReference>
<dbReference type="SFLD" id="SFLDS00029">
    <property type="entry name" value="Radical_SAM"/>
    <property type="match status" value="1"/>
</dbReference>
<dbReference type="GO" id="GO:0046872">
    <property type="term" value="F:metal ion binding"/>
    <property type="evidence" value="ECO:0007669"/>
    <property type="project" value="UniProtKB-KW"/>
</dbReference>
<dbReference type="SFLD" id="SFLDG01067">
    <property type="entry name" value="SPASM/twitch_domain_containing"/>
    <property type="match status" value="1"/>
</dbReference>
<keyword evidence="4" id="KW-0408">Iron</keyword>
<keyword evidence="3" id="KW-0479">Metal-binding</keyword>
<name>A0A8J7Q3N6_9BACT</name>
<keyword evidence="2" id="KW-0949">S-adenosyl-L-methionine</keyword>